<keyword evidence="7" id="KW-1185">Reference proteome</keyword>
<dbReference type="PROSITE" id="PS00126">
    <property type="entry name" value="PDEASE_I_1"/>
    <property type="match status" value="1"/>
</dbReference>
<evidence type="ECO:0000259" key="5">
    <source>
        <dbReference type="PROSITE" id="PS51845"/>
    </source>
</evidence>
<organism evidence="6 7">
    <name type="scientific">Raphidocelis subcapitata</name>
    <dbReference type="NCBI Taxonomy" id="307507"/>
    <lineage>
        <taxon>Eukaryota</taxon>
        <taxon>Viridiplantae</taxon>
        <taxon>Chlorophyta</taxon>
        <taxon>core chlorophytes</taxon>
        <taxon>Chlorophyceae</taxon>
        <taxon>CS clade</taxon>
        <taxon>Sphaeropleales</taxon>
        <taxon>Selenastraceae</taxon>
        <taxon>Raphidocelis</taxon>
    </lineage>
</organism>
<feature type="region of interest" description="Disordered" evidence="4">
    <location>
        <begin position="94"/>
        <end position="146"/>
    </location>
</feature>
<dbReference type="EC" id="3.1.4.-" evidence="3"/>
<dbReference type="AlphaFoldDB" id="A0A2V0NQH0"/>
<evidence type="ECO:0000256" key="3">
    <source>
        <dbReference type="RuleBase" id="RU363067"/>
    </source>
</evidence>
<accession>A0A2V0NQH0</accession>
<dbReference type="SMART" id="SM00471">
    <property type="entry name" value="HDc"/>
    <property type="match status" value="1"/>
</dbReference>
<evidence type="ECO:0000256" key="1">
    <source>
        <dbReference type="ARBA" id="ARBA00022723"/>
    </source>
</evidence>
<comment type="similarity">
    <text evidence="3">Belongs to the cyclic nucleotide phosphodiesterase family.</text>
</comment>
<evidence type="ECO:0000313" key="7">
    <source>
        <dbReference type="Proteomes" id="UP000247498"/>
    </source>
</evidence>
<keyword evidence="2 3" id="KW-0378">Hydrolase</keyword>
<evidence type="ECO:0000256" key="4">
    <source>
        <dbReference type="SAM" id="MobiDB-lite"/>
    </source>
</evidence>
<feature type="compositionally biased region" description="Low complexity" evidence="4">
    <location>
        <begin position="439"/>
        <end position="452"/>
    </location>
</feature>
<feature type="region of interest" description="Disordered" evidence="4">
    <location>
        <begin position="403"/>
        <end position="458"/>
    </location>
</feature>
<comment type="cofactor">
    <cofactor evidence="3">
        <name>a divalent metal cation</name>
        <dbReference type="ChEBI" id="CHEBI:60240"/>
    </cofactor>
    <text evidence="3">Binds 2 divalent metal cations per subunit. Site 1 may preferentially bind zinc ions, while site 2 has a preference for magnesium and/or manganese ions.</text>
</comment>
<dbReference type="Pfam" id="PF00233">
    <property type="entry name" value="PDEase_I"/>
    <property type="match status" value="1"/>
</dbReference>
<gene>
    <name evidence="6" type="ORF">Rsub_02590</name>
</gene>
<dbReference type="OrthoDB" id="189220at2759"/>
<dbReference type="Proteomes" id="UP000247498">
    <property type="component" value="Unassembled WGS sequence"/>
</dbReference>
<dbReference type="InterPro" id="IPR003607">
    <property type="entry name" value="HD/PDEase_dom"/>
</dbReference>
<reference evidence="6 7" key="1">
    <citation type="journal article" date="2018" name="Sci. Rep.">
        <title>Raphidocelis subcapitata (=Pseudokirchneriella subcapitata) provides an insight into genome evolution and environmental adaptations in the Sphaeropleales.</title>
        <authorList>
            <person name="Suzuki S."/>
            <person name="Yamaguchi H."/>
            <person name="Nakajima N."/>
            <person name="Kawachi M."/>
        </authorList>
    </citation>
    <scope>NUCLEOTIDE SEQUENCE [LARGE SCALE GENOMIC DNA]</scope>
    <source>
        <strain evidence="6 7">NIES-35</strain>
    </source>
</reference>
<dbReference type="InParanoid" id="A0A2V0NQH0"/>
<dbReference type="Gene3D" id="1.10.1300.10">
    <property type="entry name" value="3'5'-cyclic nucleotide phosphodiesterase, catalytic domain"/>
    <property type="match status" value="1"/>
</dbReference>
<dbReference type="InterPro" id="IPR036971">
    <property type="entry name" value="PDEase_catalytic_dom_sf"/>
</dbReference>
<evidence type="ECO:0000256" key="2">
    <source>
        <dbReference type="ARBA" id="ARBA00022801"/>
    </source>
</evidence>
<dbReference type="InterPro" id="IPR002073">
    <property type="entry name" value="PDEase_catalytic_dom"/>
</dbReference>
<dbReference type="CDD" id="cd00077">
    <property type="entry name" value="HDc"/>
    <property type="match status" value="1"/>
</dbReference>
<dbReference type="SUPFAM" id="SSF109604">
    <property type="entry name" value="HD-domain/PDEase-like"/>
    <property type="match status" value="1"/>
</dbReference>
<comment type="caution">
    <text evidence="6">The sequence shown here is derived from an EMBL/GenBank/DDBJ whole genome shotgun (WGS) entry which is preliminary data.</text>
</comment>
<dbReference type="GO" id="GO:0046872">
    <property type="term" value="F:metal ion binding"/>
    <property type="evidence" value="ECO:0007669"/>
    <property type="project" value="UniProtKB-KW"/>
</dbReference>
<dbReference type="PROSITE" id="PS51845">
    <property type="entry name" value="PDEASE_I_2"/>
    <property type="match status" value="1"/>
</dbReference>
<dbReference type="PANTHER" id="PTHR11347">
    <property type="entry name" value="CYCLIC NUCLEOTIDE PHOSPHODIESTERASE"/>
    <property type="match status" value="1"/>
</dbReference>
<name>A0A2V0NQH0_9CHLO</name>
<feature type="domain" description="PDEase" evidence="5">
    <location>
        <begin position="1"/>
        <end position="372"/>
    </location>
</feature>
<dbReference type="GO" id="GO:0004114">
    <property type="term" value="F:3',5'-cyclic-nucleotide phosphodiesterase activity"/>
    <property type="evidence" value="ECO:0007669"/>
    <property type="project" value="InterPro"/>
</dbReference>
<feature type="compositionally biased region" description="Pro residues" evidence="4">
    <location>
        <begin position="426"/>
        <end position="435"/>
    </location>
</feature>
<dbReference type="STRING" id="307507.A0A2V0NQH0"/>
<sequence length="458" mass="51027">MGRQITSQLYDWDFNMFELDRASGRRPLSTTTLALLEDQGLLENWLLDRPTVERFLAAAEAAYRGNPYHNAVHAADVTQTAAVIMRCLDQHLRRDEQQDQQRQQQQQPDGGGGGREREQQQQQEQPHDGHAPRRRRLSGGGGGAGSGLSRMERFCIILGSAVHDLGHPGVNNDFLIRSRDKQAIIYNDRSVNENMHCALAFDMALHREGCDIFSRFGDAEYLQARALIVAIVLSTDMAVHFDLLKQFNAAVEACPDVREWPARDRPLLLQMLVHLSDLANPSRPFPLASAWAERVVAEFMDQGDRERAAGLAVSPPCDRTRVCMPAAQLYFLKTFAKPTLDAFAAAAPAFAALAGPCLEETRVKWEFLLQAGVTAPVGLQYPPFPPDVVNAVEAGRAAAAGFEAERQQQLERARAAWRVRQREKQPPPQPQPQDPQRPDPQQQQQQQQQQQPGSGGVK</sequence>
<keyword evidence="1 3" id="KW-0479">Metal-binding</keyword>
<dbReference type="EMBL" id="BDRX01000013">
    <property type="protein sequence ID" value="GBF89886.1"/>
    <property type="molecule type" value="Genomic_DNA"/>
</dbReference>
<protein>
    <recommendedName>
        <fullName evidence="3">Phosphodiesterase</fullName>
        <ecNumber evidence="3">3.1.4.-</ecNumber>
    </recommendedName>
</protein>
<dbReference type="InterPro" id="IPR023174">
    <property type="entry name" value="PDEase_CS"/>
</dbReference>
<proteinExistence type="inferred from homology"/>
<dbReference type="GO" id="GO:0007165">
    <property type="term" value="P:signal transduction"/>
    <property type="evidence" value="ECO:0007669"/>
    <property type="project" value="InterPro"/>
</dbReference>
<feature type="compositionally biased region" description="Basic and acidic residues" evidence="4">
    <location>
        <begin position="403"/>
        <end position="425"/>
    </location>
</feature>
<evidence type="ECO:0000313" key="6">
    <source>
        <dbReference type="EMBL" id="GBF89886.1"/>
    </source>
</evidence>
<feature type="compositionally biased region" description="Basic and acidic residues" evidence="4">
    <location>
        <begin position="114"/>
        <end position="131"/>
    </location>
</feature>